<evidence type="ECO:0000313" key="2">
    <source>
        <dbReference type="Proteomes" id="UP000789525"/>
    </source>
</evidence>
<feature type="non-terminal residue" evidence="1">
    <location>
        <position position="68"/>
    </location>
</feature>
<dbReference type="Proteomes" id="UP000789525">
    <property type="component" value="Unassembled WGS sequence"/>
</dbReference>
<evidence type="ECO:0000313" key="1">
    <source>
        <dbReference type="EMBL" id="CAG8739184.1"/>
    </source>
</evidence>
<sequence>TSTRTVTGSIEYPKLLEAELLSMLDEDELRGVPLLVFANKQDVAGAVPPAEISEELGLAGGENARPWS</sequence>
<comment type="caution">
    <text evidence="1">The sequence shown here is derived from an EMBL/GenBank/DDBJ whole genome shotgun (WGS) entry which is preliminary data.</text>
</comment>
<protein>
    <submittedName>
        <fullName evidence="1">14934_t:CDS:1</fullName>
    </submittedName>
</protein>
<organism evidence="1 2">
    <name type="scientific">Acaulospora colombiana</name>
    <dbReference type="NCBI Taxonomy" id="27376"/>
    <lineage>
        <taxon>Eukaryota</taxon>
        <taxon>Fungi</taxon>
        <taxon>Fungi incertae sedis</taxon>
        <taxon>Mucoromycota</taxon>
        <taxon>Glomeromycotina</taxon>
        <taxon>Glomeromycetes</taxon>
        <taxon>Diversisporales</taxon>
        <taxon>Acaulosporaceae</taxon>
        <taxon>Acaulospora</taxon>
    </lineage>
</organism>
<proteinExistence type="predicted"/>
<gene>
    <name evidence="1" type="ORF">ACOLOM_LOCUS12078</name>
</gene>
<keyword evidence="2" id="KW-1185">Reference proteome</keyword>
<accession>A0ACA9Q7D7</accession>
<reference evidence="1" key="1">
    <citation type="submission" date="2021-06" db="EMBL/GenBank/DDBJ databases">
        <authorList>
            <person name="Kallberg Y."/>
            <person name="Tangrot J."/>
            <person name="Rosling A."/>
        </authorList>
    </citation>
    <scope>NUCLEOTIDE SEQUENCE</scope>
    <source>
        <strain evidence="1">CL356</strain>
    </source>
</reference>
<feature type="non-terminal residue" evidence="1">
    <location>
        <position position="1"/>
    </location>
</feature>
<name>A0ACA9Q7D7_9GLOM</name>
<dbReference type="EMBL" id="CAJVPT010046982">
    <property type="protein sequence ID" value="CAG8739184.1"/>
    <property type="molecule type" value="Genomic_DNA"/>
</dbReference>